<gene>
    <name evidence="1" type="ORF">DF3PB_2610006</name>
</gene>
<reference evidence="1" key="1">
    <citation type="submission" date="2018-07" db="EMBL/GenBank/DDBJ databases">
        <authorList>
            <person name="Quirk P.G."/>
            <person name="Krulwich T.A."/>
        </authorList>
    </citation>
    <scope>NUCLEOTIDE SEQUENCE</scope>
</reference>
<sequence length="185" mass="18980">MRKLAPECGTAAKISSTKASSERRSVMRSSCTESINSGRYFLPLCADEKTRGEAASENASIGGNPAGSLTGETEANYSIFTPIVLPYAAQAVAIIPTSQPTPVRAVGGASKTAQLMDRSAAACKGLIAKADPCANIRGQGRARSSAGEHYVDIVGVTGSIPVAPTTLCPMRAGPAGEFLLRPAVP</sequence>
<accession>A0A380TEY9</accession>
<protein>
    <submittedName>
        <fullName evidence="1">Uncharacterized protein</fullName>
    </submittedName>
</protein>
<proteinExistence type="predicted"/>
<evidence type="ECO:0000313" key="1">
    <source>
        <dbReference type="EMBL" id="SUS06281.1"/>
    </source>
</evidence>
<name>A0A380TEY9_9ZZZZ</name>
<dbReference type="AlphaFoldDB" id="A0A380TEY9"/>
<dbReference type="EMBL" id="UIDG01000181">
    <property type="protein sequence ID" value="SUS06281.1"/>
    <property type="molecule type" value="Genomic_DNA"/>
</dbReference>
<organism evidence="1">
    <name type="scientific">metagenome</name>
    <dbReference type="NCBI Taxonomy" id="256318"/>
    <lineage>
        <taxon>unclassified sequences</taxon>
        <taxon>metagenomes</taxon>
    </lineage>
</organism>